<protein>
    <submittedName>
        <fullName evidence="2">DUF2232 domain-containing protein</fullName>
    </submittedName>
</protein>
<feature type="transmembrane region" description="Helical" evidence="1">
    <location>
        <begin position="106"/>
        <end position="127"/>
    </location>
</feature>
<feature type="transmembrane region" description="Helical" evidence="1">
    <location>
        <begin position="12"/>
        <end position="40"/>
    </location>
</feature>
<organism evidence="2 3">
    <name type="scientific">Gracilibacillus xinjiangensis</name>
    <dbReference type="NCBI Taxonomy" id="1193282"/>
    <lineage>
        <taxon>Bacteria</taxon>
        <taxon>Bacillati</taxon>
        <taxon>Bacillota</taxon>
        <taxon>Bacilli</taxon>
        <taxon>Bacillales</taxon>
        <taxon>Bacillaceae</taxon>
        <taxon>Gracilibacillus</taxon>
    </lineage>
</organism>
<feature type="transmembrane region" description="Helical" evidence="1">
    <location>
        <begin position="52"/>
        <end position="85"/>
    </location>
</feature>
<keyword evidence="1" id="KW-0472">Membrane</keyword>
<keyword evidence="1" id="KW-1133">Transmembrane helix</keyword>
<keyword evidence="3" id="KW-1185">Reference proteome</keyword>
<feature type="transmembrane region" description="Helical" evidence="1">
    <location>
        <begin position="214"/>
        <end position="231"/>
    </location>
</feature>
<feature type="transmembrane region" description="Helical" evidence="1">
    <location>
        <begin position="274"/>
        <end position="299"/>
    </location>
</feature>
<dbReference type="RefSeq" id="WP_390249859.1">
    <property type="nucleotide sequence ID" value="NZ_JBHSDT010000004.1"/>
</dbReference>
<name>A0ABV8WRC7_9BACI</name>
<reference evidence="3" key="1">
    <citation type="journal article" date="2019" name="Int. J. Syst. Evol. Microbiol.">
        <title>The Global Catalogue of Microorganisms (GCM) 10K type strain sequencing project: providing services to taxonomists for standard genome sequencing and annotation.</title>
        <authorList>
            <consortium name="The Broad Institute Genomics Platform"/>
            <consortium name="The Broad Institute Genome Sequencing Center for Infectious Disease"/>
            <person name="Wu L."/>
            <person name="Ma J."/>
        </authorList>
    </citation>
    <scope>NUCLEOTIDE SEQUENCE [LARGE SCALE GENOMIC DNA]</scope>
    <source>
        <strain evidence="3">CCUG 37865</strain>
    </source>
</reference>
<evidence type="ECO:0000313" key="2">
    <source>
        <dbReference type="EMBL" id="MFC4402345.1"/>
    </source>
</evidence>
<keyword evidence="1" id="KW-0812">Transmembrane</keyword>
<feature type="transmembrane region" description="Helical" evidence="1">
    <location>
        <begin position="168"/>
        <end position="193"/>
    </location>
</feature>
<evidence type="ECO:0000256" key="1">
    <source>
        <dbReference type="SAM" id="Phobius"/>
    </source>
</evidence>
<dbReference type="Pfam" id="PF09991">
    <property type="entry name" value="DUF2232"/>
    <property type="match status" value="1"/>
</dbReference>
<gene>
    <name evidence="2" type="ORF">ACFOY7_04610</name>
</gene>
<feature type="transmembrane region" description="Helical" evidence="1">
    <location>
        <begin position="237"/>
        <end position="262"/>
    </location>
</feature>
<dbReference type="EMBL" id="JBHSDT010000004">
    <property type="protein sequence ID" value="MFC4402345.1"/>
    <property type="molecule type" value="Genomic_DNA"/>
</dbReference>
<dbReference type="Proteomes" id="UP001595882">
    <property type="component" value="Unassembled WGS sequence"/>
</dbReference>
<dbReference type="PANTHER" id="PTHR41324:SF1">
    <property type="entry name" value="DUF2232 DOMAIN-CONTAINING PROTEIN"/>
    <property type="match status" value="1"/>
</dbReference>
<evidence type="ECO:0000313" key="3">
    <source>
        <dbReference type="Proteomes" id="UP001595882"/>
    </source>
</evidence>
<proteinExistence type="predicted"/>
<comment type="caution">
    <text evidence="2">The sequence shown here is derived from an EMBL/GenBank/DDBJ whole genome shotgun (WGS) entry which is preliminary data.</text>
</comment>
<dbReference type="PANTHER" id="PTHR41324">
    <property type="entry name" value="MEMBRANE PROTEIN-RELATED"/>
    <property type="match status" value="1"/>
</dbReference>
<accession>A0ABV8WRC7</accession>
<sequence length="311" mass="35505">MNEKTLNRKYFLYILLYIGILLVTVFVPFLQLLTIMLLPIPVVLLLLRYHRSLFLLAIGIVTLFSFIVFPVLSLPNSLIAILGGTMIGFSMKKRQHPYETWSKGTMGFLLGLVGVYAYVEAVLGISIREVYTNTMDESLQMTEQIIQMLGVSQLSAEDLNLIREQMLAFLQLLPVVLVVVSMVIAIITQWLCYKWINHNKEEKYSFPPFRKFQLPKLVLWIYFLTLIFSLFSGDSGFSQMILLNVSNLAGILLILQGLSFVFHYSYVKAKSKALPVISILVVIFFPVIGLYLMRILGIIDLGFELKKRVSE</sequence>
<dbReference type="InterPro" id="IPR018710">
    <property type="entry name" value="DUF2232"/>
</dbReference>